<evidence type="ECO:0000259" key="8">
    <source>
        <dbReference type="Pfam" id="PF13098"/>
    </source>
</evidence>
<keyword evidence="6" id="KW-0676">Redox-active center</keyword>
<evidence type="ECO:0000256" key="1">
    <source>
        <dbReference type="ARBA" id="ARBA00004418"/>
    </source>
</evidence>
<protein>
    <submittedName>
        <fullName evidence="9">Thiol:disulfide interchange protein DsbC</fullName>
    </submittedName>
</protein>
<feature type="domain" description="Thioredoxin-like fold" evidence="8">
    <location>
        <begin position="108"/>
        <end position="231"/>
    </location>
</feature>
<dbReference type="InterPro" id="IPR033954">
    <property type="entry name" value="DiS-bond_Isoase_DsbC/G"/>
</dbReference>
<evidence type="ECO:0000259" key="7">
    <source>
        <dbReference type="Pfam" id="PF10411"/>
    </source>
</evidence>
<dbReference type="Gene3D" id="3.10.450.70">
    <property type="entry name" value="Disulphide bond isomerase, DsbC/G, N-terminal"/>
    <property type="match status" value="1"/>
</dbReference>
<comment type="similarity">
    <text evidence="2">Belongs to the thioredoxin family. DsbC subfamily.</text>
</comment>
<dbReference type="InterPro" id="IPR036249">
    <property type="entry name" value="Thioredoxin-like_sf"/>
</dbReference>
<comment type="subcellular location">
    <subcellularLocation>
        <location evidence="1">Periplasm</location>
    </subcellularLocation>
</comment>
<dbReference type="Gene3D" id="3.40.30.10">
    <property type="entry name" value="Glutaredoxin"/>
    <property type="match status" value="1"/>
</dbReference>
<dbReference type="PANTHER" id="PTHR35272:SF3">
    <property type="entry name" value="THIOL:DISULFIDE INTERCHANGE PROTEIN DSBC"/>
    <property type="match status" value="1"/>
</dbReference>
<keyword evidence="5" id="KW-1015">Disulfide bond</keyword>
<gene>
    <name evidence="9" type="ORF">MNB_SUP05-SYMBIONT-4-545</name>
</gene>
<evidence type="ECO:0000256" key="4">
    <source>
        <dbReference type="ARBA" id="ARBA00022764"/>
    </source>
</evidence>
<evidence type="ECO:0000313" key="9">
    <source>
        <dbReference type="EMBL" id="SFV86358.1"/>
    </source>
</evidence>
<evidence type="ECO:0000256" key="5">
    <source>
        <dbReference type="ARBA" id="ARBA00023157"/>
    </source>
</evidence>
<dbReference type="Pfam" id="PF10411">
    <property type="entry name" value="DsbC_N"/>
    <property type="match status" value="1"/>
</dbReference>
<evidence type="ECO:0000256" key="2">
    <source>
        <dbReference type="ARBA" id="ARBA00009813"/>
    </source>
</evidence>
<proteinExistence type="inferred from homology"/>
<dbReference type="InterPro" id="IPR009094">
    <property type="entry name" value="DiS-bond_isomerase_DsbC/G_N_sf"/>
</dbReference>
<dbReference type="GO" id="GO:0042597">
    <property type="term" value="C:periplasmic space"/>
    <property type="evidence" value="ECO:0007669"/>
    <property type="project" value="UniProtKB-SubCell"/>
</dbReference>
<dbReference type="SUPFAM" id="SSF52833">
    <property type="entry name" value="Thioredoxin-like"/>
    <property type="match status" value="1"/>
</dbReference>
<dbReference type="PANTHER" id="PTHR35272">
    <property type="entry name" value="THIOL:DISULFIDE INTERCHANGE PROTEIN DSBC-RELATED"/>
    <property type="match status" value="1"/>
</dbReference>
<dbReference type="InterPro" id="IPR051470">
    <property type="entry name" value="Thiol:disulfide_interchange"/>
</dbReference>
<dbReference type="CDD" id="cd03020">
    <property type="entry name" value="DsbA_DsbC_DsbG"/>
    <property type="match status" value="1"/>
</dbReference>
<dbReference type="SUPFAM" id="SSF54423">
    <property type="entry name" value="DsbC/DsbG N-terminal domain-like"/>
    <property type="match status" value="1"/>
</dbReference>
<keyword evidence="3" id="KW-0732">Signal</keyword>
<evidence type="ECO:0000256" key="3">
    <source>
        <dbReference type="ARBA" id="ARBA00022729"/>
    </source>
</evidence>
<feature type="domain" description="Disulphide bond isomerase DsbC/G N-terminal" evidence="7">
    <location>
        <begin position="14"/>
        <end position="79"/>
    </location>
</feature>
<accession>A0A1W1DXL7</accession>
<organism evidence="9">
    <name type="scientific">hydrothermal vent metagenome</name>
    <dbReference type="NCBI Taxonomy" id="652676"/>
    <lineage>
        <taxon>unclassified sequences</taxon>
        <taxon>metagenomes</taxon>
        <taxon>ecological metagenomes</taxon>
    </lineage>
</organism>
<sequence>MFKKILFALLISTQAFADKTDVINNLAPLFGEINKTDIIKTDFNGVYEVIFHNPIGSIFVSNDGKYFIKGNIINIRTRQLLNSSPRVNTLKQTLINTVADEDKIIFEAKDEKYTINVFTDVDCPFCKKLHAQMPEMNDLGITVKYLAMPIALLHPTAQGKMENIWCAADRVKAMNDYKIKDIVPDSKKCKNPVRQQLELSGQLDIKGTPAIFLSDGTQLPGYMPSQKILQKIQQKIGR</sequence>
<name>A0A1W1DXL7_9ZZZZ</name>
<dbReference type="InterPro" id="IPR018950">
    <property type="entry name" value="DiS-bond_isomerase_DsbC/G_N"/>
</dbReference>
<reference evidence="9" key="1">
    <citation type="submission" date="2016-10" db="EMBL/GenBank/DDBJ databases">
        <authorList>
            <person name="de Groot N.N."/>
        </authorList>
    </citation>
    <scope>NUCLEOTIDE SEQUENCE</scope>
</reference>
<keyword evidence="4" id="KW-0574">Periplasm</keyword>
<dbReference type="AlphaFoldDB" id="A0A1W1DXL7"/>
<evidence type="ECO:0000256" key="6">
    <source>
        <dbReference type="ARBA" id="ARBA00023284"/>
    </source>
</evidence>
<dbReference type="InterPro" id="IPR012336">
    <property type="entry name" value="Thioredoxin-like_fold"/>
</dbReference>
<dbReference type="Pfam" id="PF13098">
    <property type="entry name" value="Thioredoxin_2"/>
    <property type="match status" value="1"/>
</dbReference>
<dbReference type="EMBL" id="FPHY01000072">
    <property type="protein sequence ID" value="SFV86358.1"/>
    <property type="molecule type" value="Genomic_DNA"/>
</dbReference>